<evidence type="ECO:0000313" key="5">
    <source>
        <dbReference type="Proteomes" id="UP001152749"/>
    </source>
</evidence>
<dbReference type="InterPro" id="IPR052509">
    <property type="entry name" value="Metal_resp_DNA-bind_regulator"/>
</dbReference>
<dbReference type="Pfam" id="PF03551">
    <property type="entry name" value="PadR"/>
    <property type="match status" value="1"/>
</dbReference>
<dbReference type="InterPro" id="IPR036390">
    <property type="entry name" value="WH_DNA-bd_sf"/>
</dbReference>
<dbReference type="InterPro" id="IPR005149">
    <property type="entry name" value="Tscrpt_reg_PadR_N"/>
</dbReference>
<dbReference type="Gene3D" id="1.10.10.10">
    <property type="entry name" value="Winged helix-like DNA-binding domain superfamily/Winged helix DNA-binding domain"/>
    <property type="match status" value="1"/>
</dbReference>
<dbReference type="KEGG" id="fcs:TRV642_2806"/>
<organism evidence="3 5">
    <name type="scientific">Flavobacterium collinsii</name>
    <dbReference type="NCBI Taxonomy" id="1114861"/>
    <lineage>
        <taxon>Bacteria</taxon>
        <taxon>Pseudomonadati</taxon>
        <taxon>Bacteroidota</taxon>
        <taxon>Flavobacteriia</taxon>
        <taxon>Flavobacteriales</taxon>
        <taxon>Flavobacteriaceae</taxon>
        <taxon>Flavobacterium</taxon>
    </lineage>
</organism>
<feature type="domain" description="Transcription regulator PadR N-terminal" evidence="1">
    <location>
        <begin position="32"/>
        <end position="103"/>
    </location>
</feature>
<evidence type="ECO:0000313" key="3">
    <source>
        <dbReference type="EMBL" id="CAI2767652.1"/>
    </source>
</evidence>
<sequence length="121" mass="14338">MLCILLYISHMNETFVTNWKSQVKKGTLTFIILNVLKNQEYYGYELIEQIRKHTEIEIAEGTLYPLMNRLKTEELVDSKWVEQETGIPRKYYSLTEAGIATLSQMNIYWENLEKSIKKIIQ</sequence>
<reference evidence="3" key="2">
    <citation type="submission" date="2022-09" db="EMBL/GenBank/DDBJ databases">
        <authorList>
            <person name="Duchaud E."/>
        </authorList>
    </citation>
    <scope>NUCLEOTIDE SEQUENCE</scope>
    <source>
        <strain evidence="3">TRV642</strain>
    </source>
</reference>
<dbReference type="SUPFAM" id="SSF46785">
    <property type="entry name" value="Winged helix' DNA-binding domain"/>
    <property type="match status" value="1"/>
</dbReference>
<evidence type="ECO:0000313" key="4">
    <source>
        <dbReference type="Proteomes" id="UP000474567"/>
    </source>
</evidence>
<evidence type="ECO:0000313" key="2">
    <source>
        <dbReference type="EMBL" id="CAA9199446.1"/>
    </source>
</evidence>
<gene>
    <name evidence="2" type="ORF">FLACOL7796_02724</name>
    <name evidence="3" type="ORF">TRV642_2806</name>
</gene>
<dbReference type="EMBL" id="CADCST010000088">
    <property type="protein sequence ID" value="CAA9199446.1"/>
    <property type="molecule type" value="Genomic_DNA"/>
</dbReference>
<accession>A0A9W4TI39</accession>
<proteinExistence type="predicted"/>
<dbReference type="InterPro" id="IPR036388">
    <property type="entry name" value="WH-like_DNA-bd_sf"/>
</dbReference>
<dbReference type="Proteomes" id="UP001152749">
    <property type="component" value="Chromosome"/>
</dbReference>
<dbReference type="AlphaFoldDB" id="A0A9W4TI39"/>
<dbReference type="PANTHER" id="PTHR33169">
    <property type="entry name" value="PADR-FAMILY TRANSCRIPTIONAL REGULATOR"/>
    <property type="match status" value="1"/>
</dbReference>
<dbReference type="Proteomes" id="UP000474567">
    <property type="component" value="Unassembled WGS sequence"/>
</dbReference>
<dbReference type="EMBL" id="OX336425">
    <property type="protein sequence ID" value="CAI2767652.1"/>
    <property type="molecule type" value="Genomic_DNA"/>
</dbReference>
<keyword evidence="4" id="KW-1185">Reference proteome</keyword>
<reference evidence="2 4" key="1">
    <citation type="submission" date="2020-02" db="EMBL/GenBank/DDBJ databases">
        <authorList>
            <person name="Criscuolo A."/>
        </authorList>
    </citation>
    <scope>NUCLEOTIDE SEQUENCE [LARGE SCALE GENOMIC DNA]</scope>
    <source>
        <strain evidence="2">CECT7796</strain>
    </source>
</reference>
<evidence type="ECO:0000259" key="1">
    <source>
        <dbReference type="Pfam" id="PF03551"/>
    </source>
</evidence>
<protein>
    <submittedName>
        <fullName evidence="3">PadR domain-containing protein</fullName>
    </submittedName>
</protein>
<dbReference type="PANTHER" id="PTHR33169:SF14">
    <property type="entry name" value="TRANSCRIPTIONAL REGULATOR RV3488"/>
    <property type="match status" value="1"/>
</dbReference>
<name>A0A9W4TI39_9FLAO</name>